<sequence>MVTLLLPRSLTCCSAFLISSFVKIVFFGSINSTLNGRPLPKVLTSTSSRPEDENLASWAKVNFSKGSVIISCTELSILRLPSIIHGVCGNSLDHLLYLPAI</sequence>
<accession>A0A224XQQ0</accession>
<protein>
    <submittedName>
        <fullName evidence="1">Putative secreted protein</fullName>
    </submittedName>
</protein>
<dbReference type="EMBL" id="GFTR01001591">
    <property type="protein sequence ID" value="JAW14835.1"/>
    <property type="molecule type" value="Transcribed_RNA"/>
</dbReference>
<organism evidence="1">
    <name type="scientific">Panstrongylus lignarius</name>
    <dbReference type="NCBI Taxonomy" id="156445"/>
    <lineage>
        <taxon>Eukaryota</taxon>
        <taxon>Metazoa</taxon>
        <taxon>Ecdysozoa</taxon>
        <taxon>Arthropoda</taxon>
        <taxon>Hexapoda</taxon>
        <taxon>Insecta</taxon>
        <taxon>Pterygota</taxon>
        <taxon>Neoptera</taxon>
        <taxon>Paraneoptera</taxon>
        <taxon>Hemiptera</taxon>
        <taxon>Heteroptera</taxon>
        <taxon>Panheteroptera</taxon>
        <taxon>Cimicomorpha</taxon>
        <taxon>Reduviidae</taxon>
        <taxon>Triatominae</taxon>
        <taxon>Panstrongylus</taxon>
    </lineage>
</organism>
<reference evidence="1" key="1">
    <citation type="journal article" date="2018" name="PLoS Negl. Trop. Dis.">
        <title>An insight into the salivary gland and fat body transcriptome of Panstrongylus lignarius (Hemiptera: Heteroptera), the main vector of Chagas disease in Peru.</title>
        <authorList>
            <person name="Nevoa J.C."/>
            <person name="Mendes M.T."/>
            <person name="da Silva M.V."/>
            <person name="Soares S.C."/>
            <person name="Oliveira C.J.F."/>
            <person name="Ribeiro J.M.C."/>
        </authorList>
    </citation>
    <scope>NUCLEOTIDE SEQUENCE</scope>
</reference>
<evidence type="ECO:0000313" key="1">
    <source>
        <dbReference type="EMBL" id="JAW14835.1"/>
    </source>
</evidence>
<proteinExistence type="predicted"/>
<dbReference type="AlphaFoldDB" id="A0A224XQQ0"/>
<name>A0A224XQQ0_9HEMI</name>